<name>A0A830FCL0_9EURY</name>
<feature type="transmembrane region" description="Helical" evidence="1">
    <location>
        <begin position="132"/>
        <end position="148"/>
    </location>
</feature>
<dbReference type="InterPro" id="IPR016950">
    <property type="entry name" value="Manno-Trfase_MA4085_prd"/>
</dbReference>
<organism evidence="3 4">
    <name type="scientific">Halocalculus aciditolerans</name>
    <dbReference type="NCBI Taxonomy" id="1383812"/>
    <lineage>
        <taxon>Archaea</taxon>
        <taxon>Methanobacteriati</taxon>
        <taxon>Methanobacteriota</taxon>
        <taxon>Stenosarchaea group</taxon>
        <taxon>Halobacteria</taxon>
        <taxon>Halobacteriales</taxon>
        <taxon>Halobacteriaceae</taxon>
        <taxon>Halocalculus</taxon>
    </lineage>
</organism>
<evidence type="ECO:0000256" key="1">
    <source>
        <dbReference type="SAM" id="Phobius"/>
    </source>
</evidence>
<feature type="transmembrane region" description="Helical" evidence="1">
    <location>
        <begin position="243"/>
        <end position="262"/>
    </location>
</feature>
<evidence type="ECO:0000259" key="2">
    <source>
        <dbReference type="Pfam" id="PF13231"/>
    </source>
</evidence>
<dbReference type="NCBIfam" id="TIGR03663">
    <property type="entry name" value="flippase activity-associated protein Agl23"/>
    <property type="match status" value="1"/>
</dbReference>
<dbReference type="Pfam" id="PF13231">
    <property type="entry name" value="PMT_2"/>
    <property type="match status" value="1"/>
</dbReference>
<keyword evidence="1" id="KW-1133">Transmembrane helix</keyword>
<feature type="transmembrane region" description="Helical" evidence="1">
    <location>
        <begin position="397"/>
        <end position="419"/>
    </location>
</feature>
<feature type="transmembrane region" description="Helical" evidence="1">
    <location>
        <begin position="339"/>
        <end position="357"/>
    </location>
</feature>
<dbReference type="PANTHER" id="PTHR41710:SF2">
    <property type="entry name" value="GLYCOSYL TRANSFERASE FAMILY 39_83 DOMAIN-CONTAINING PROTEIN"/>
    <property type="match status" value="1"/>
</dbReference>
<protein>
    <submittedName>
        <fullName evidence="3">TIGR03663 family protein</fullName>
    </submittedName>
</protein>
<accession>A0A830FCL0</accession>
<dbReference type="EMBL" id="BMPG01000002">
    <property type="protein sequence ID" value="GGL61246.1"/>
    <property type="molecule type" value="Genomic_DNA"/>
</dbReference>
<feature type="transmembrane region" description="Helical" evidence="1">
    <location>
        <begin position="106"/>
        <end position="126"/>
    </location>
</feature>
<dbReference type="PANTHER" id="PTHR41710">
    <property type="entry name" value="GLYCOSYL TRANSFERASE, FAMILY 39"/>
    <property type="match status" value="1"/>
</dbReference>
<sequence>MNESDRRTALGVALAAAVALVLRFALLDARMFHWDEARVGYLTLQFAATGHYEYRPIVHGPFLFLVNRVVFDVFGATDYAARAVVALVGGLFPLTAWLYRDHLDRAETVCFAALLALNPVLLYYSRFMRNDVLVAAFAVATVGLCLRARATGRHGYLYAAAVAFALAFSTKENALLYLFCWLGALAVLLDHYILRARATGGDALQPYVDLLGGLWDAVNRRETPAAERARRRLRVPPAVAERWPPAVVALLVFVVAWIFLFAPRPDVYQPSAYPHLLDDATVGAVRSFLDQWGSGHESSYSSFFVDQGKVLAEAAFVTTLLAVLGFFADRYRERGPRPLVTFAAAWALASLLGYPAITDISGHWSVVHVVVPLALLGGVGGGLLVRRSARAVRAGDTVGVALAVVVLVAAVGQVGVVAAQTSYTNHSDPDNVLVQYGQPAYDVRPALDDTARIAADHEGTDLLFYGSHFNVANEPSIRDTDLPAGNWYNRLPLPWYLARSNVTVDSTTNLAAVNDTAPPVVLAKAEHYQELSETLPGYDARTYRLTSTNTVIVVFVDPAALPEPQARDGTDVHT</sequence>
<dbReference type="Proteomes" id="UP000607197">
    <property type="component" value="Unassembled WGS sequence"/>
</dbReference>
<reference evidence="3" key="2">
    <citation type="submission" date="2020-09" db="EMBL/GenBank/DDBJ databases">
        <authorList>
            <person name="Sun Q."/>
            <person name="Ohkuma M."/>
        </authorList>
    </citation>
    <scope>NUCLEOTIDE SEQUENCE</scope>
    <source>
        <strain evidence="3">JCM 19596</strain>
    </source>
</reference>
<keyword evidence="4" id="KW-1185">Reference proteome</keyword>
<feature type="transmembrane region" description="Helical" evidence="1">
    <location>
        <begin position="79"/>
        <end position="99"/>
    </location>
</feature>
<evidence type="ECO:0000313" key="4">
    <source>
        <dbReference type="Proteomes" id="UP000607197"/>
    </source>
</evidence>
<feature type="transmembrane region" description="Helical" evidence="1">
    <location>
        <begin position="310"/>
        <end position="327"/>
    </location>
</feature>
<feature type="transmembrane region" description="Helical" evidence="1">
    <location>
        <begin position="176"/>
        <end position="194"/>
    </location>
</feature>
<keyword evidence="1" id="KW-0812">Transmembrane</keyword>
<dbReference type="PIRSF" id="PIRSF030218">
    <property type="entry name" value="Mannosyltr_MA4085_prd"/>
    <property type="match status" value="1"/>
</dbReference>
<feature type="domain" description="Glycosyltransferase RgtA/B/C/D-like" evidence="2">
    <location>
        <begin position="59"/>
        <end position="186"/>
    </location>
</feature>
<dbReference type="OrthoDB" id="313515at2157"/>
<dbReference type="AlphaFoldDB" id="A0A830FCL0"/>
<feature type="transmembrane region" description="Helical" evidence="1">
    <location>
        <begin position="363"/>
        <end position="385"/>
    </location>
</feature>
<comment type="caution">
    <text evidence="3">The sequence shown here is derived from an EMBL/GenBank/DDBJ whole genome shotgun (WGS) entry which is preliminary data.</text>
</comment>
<dbReference type="RefSeq" id="WP_188978353.1">
    <property type="nucleotide sequence ID" value="NZ_BMPG01000002.1"/>
</dbReference>
<reference evidence="3" key="1">
    <citation type="journal article" date="2014" name="Int. J. Syst. Evol. Microbiol.">
        <title>Complete genome sequence of Corynebacterium casei LMG S-19264T (=DSM 44701T), isolated from a smear-ripened cheese.</title>
        <authorList>
            <consortium name="US DOE Joint Genome Institute (JGI-PGF)"/>
            <person name="Walter F."/>
            <person name="Albersmeier A."/>
            <person name="Kalinowski J."/>
            <person name="Ruckert C."/>
        </authorList>
    </citation>
    <scope>NUCLEOTIDE SEQUENCE</scope>
    <source>
        <strain evidence="3">JCM 19596</strain>
    </source>
</reference>
<evidence type="ECO:0000313" key="3">
    <source>
        <dbReference type="EMBL" id="GGL61246.1"/>
    </source>
</evidence>
<gene>
    <name evidence="3" type="ORF">GCM10009039_19300</name>
</gene>
<dbReference type="InterPro" id="IPR038731">
    <property type="entry name" value="RgtA/B/C-like"/>
</dbReference>
<dbReference type="InterPro" id="IPR019962">
    <property type="entry name" value="CHP03663"/>
</dbReference>
<keyword evidence="1" id="KW-0472">Membrane</keyword>
<proteinExistence type="predicted"/>